<keyword evidence="1" id="KW-1133">Transmembrane helix</keyword>
<protein>
    <submittedName>
        <fullName evidence="2">Uncharacterized protein</fullName>
    </submittedName>
</protein>
<dbReference type="AlphaFoldDB" id="A0A915YF82"/>
<evidence type="ECO:0000313" key="3">
    <source>
        <dbReference type="Proteomes" id="UP001060919"/>
    </source>
</evidence>
<organism evidence="2 3">
    <name type="scientific">Aureispira anguillae</name>
    <dbReference type="NCBI Taxonomy" id="2864201"/>
    <lineage>
        <taxon>Bacteria</taxon>
        <taxon>Pseudomonadati</taxon>
        <taxon>Bacteroidota</taxon>
        <taxon>Saprospiria</taxon>
        <taxon>Saprospirales</taxon>
        <taxon>Saprospiraceae</taxon>
        <taxon>Aureispira</taxon>
    </lineage>
</organism>
<feature type="transmembrane region" description="Helical" evidence="1">
    <location>
        <begin position="74"/>
        <end position="95"/>
    </location>
</feature>
<evidence type="ECO:0000256" key="1">
    <source>
        <dbReference type="SAM" id="Phobius"/>
    </source>
</evidence>
<proteinExistence type="predicted"/>
<sequence>MDYNQIKILLNKYWEGETSLEEEQLLKAYFNGDSVANDLVPFQPLFAYLEKEKKRTSTQPFIPPTSTNRVHSLWGNWLAIAASIVLVVAISWLTYHNSKITNPSLAKDESDLAKDTYRDPQIAYKEAKAALMLISKGLNKGLEKTKEGVKKAKK</sequence>
<reference evidence="2" key="1">
    <citation type="submission" date="2022-09" db="EMBL/GenBank/DDBJ databases">
        <title>Aureispira anguillicida sp. nov., isolated from Leptocephalus of Japanese eel Anguilla japonica.</title>
        <authorList>
            <person name="Yuasa K."/>
            <person name="Mekata T."/>
            <person name="Ikunari K."/>
        </authorList>
    </citation>
    <scope>NUCLEOTIDE SEQUENCE</scope>
    <source>
        <strain evidence="2">EL160426</strain>
    </source>
</reference>
<dbReference type="EMBL" id="AP026867">
    <property type="protein sequence ID" value="BDS12028.1"/>
    <property type="molecule type" value="Genomic_DNA"/>
</dbReference>
<dbReference type="Proteomes" id="UP001060919">
    <property type="component" value="Chromosome"/>
</dbReference>
<dbReference type="KEGG" id="aup:AsAng_0027430"/>
<keyword evidence="3" id="KW-1185">Reference proteome</keyword>
<evidence type="ECO:0000313" key="2">
    <source>
        <dbReference type="EMBL" id="BDS12028.1"/>
    </source>
</evidence>
<dbReference type="RefSeq" id="WP_264793151.1">
    <property type="nucleotide sequence ID" value="NZ_AP026867.1"/>
</dbReference>
<keyword evidence="1" id="KW-0812">Transmembrane</keyword>
<keyword evidence="1" id="KW-0472">Membrane</keyword>
<gene>
    <name evidence="2" type="ORF">AsAng_0027430</name>
</gene>
<name>A0A915YF82_9BACT</name>
<accession>A0A915YF82</accession>